<sequence>EHTTQGTSDRSAKARCSSATKFHGQNFPVRCL</sequence>
<feature type="non-terminal residue" evidence="1">
    <location>
        <position position="1"/>
    </location>
</feature>
<organism evidence="1">
    <name type="scientific">uncultured Leptolyngbya sp</name>
    <dbReference type="NCBI Taxonomy" id="332963"/>
    <lineage>
        <taxon>Bacteria</taxon>
        <taxon>Bacillati</taxon>
        <taxon>Cyanobacteriota</taxon>
        <taxon>Cyanophyceae</taxon>
        <taxon>Leptolyngbyales</taxon>
        <taxon>Leptolyngbyaceae</taxon>
        <taxon>Leptolyngbya group</taxon>
        <taxon>Leptolyngbya</taxon>
        <taxon>environmental samples</taxon>
    </lineage>
</organism>
<accession>A0A6J4P532</accession>
<dbReference type="AlphaFoldDB" id="A0A6J4P532"/>
<gene>
    <name evidence="1" type="ORF">AVDCRST_MAG94-6012</name>
</gene>
<reference evidence="1" key="1">
    <citation type="submission" date="2020-02" db="EMBL/GenBank/DDBJ databases">
        <authorList>
            <person name="Meier V. D."/>
        </authorList>
    </citation>
    <scope>NUCLEOTIDE SEQUENCE</scope>
    <source>
        <strain evidence="1">AVDCRST_MAG94</strain>
    </source>
</reference>
<evidence type="ECO:0000313" key="1">
    <source>
        <dbReference type="EMBL" id="CAA9402943.1"/>
    </source>
</evidence>
<name>A0A6J4P532_9CYAN</name>
<dbReference type="EMBL" id="CADCTY010002070">
    <property type="protein sequence ID" value="CAA9402943.1"/>
    <property type="molecule type" value="Genomic_DNA"/>
</dbReference>
<protein>
    <submittedName>
        <fullName evidence="1">Uncharacterized protein</fullName>
    </submittedName>
</protein>
<proteinExistence type="predicted"/>
<feature type="non-terminal residue" evidence="1">
    <location>
        <position position="32"/>
    </location>
</feature>